<dbReference type="InterPro" id="IPR050634">
    <property type="entry name" value="DNA_Topoisomerase_II"/>
</dbReference>
<dbReference type="Gene3D" id="3.30.565.10">
    <property type="entry name" value="Histidine kinase-like ATPase, C-terminal domain"/>
    <property type="match status" value="1"/>
</dbReference>
<dbReference type="CDD" id="cd16930">
    <property type="entry name" value="HATPase_TopII-like"/>
    <property type="match status" value="1"/>
</dbReference>
<dbReference type="GO" id="GO:0000819">
    <property type="term" value="P:sister chromatid segregation"/>
    <property type="evidence" value="ECO:0007669"/>
    <property type="project" value="TreeGrafter"/>
</dbReference>
<evidence type="ECO:0000256" key="5">
    <source>
        <dbReference type="ARBA" id="ARBA00023125"/>
    </source>
</evidence>
<name>A0A1U7F1S0_BRUMA</name>
<dbReference type="FunFam" id="3.30.565.10:FF:000004">
    <property type="entry name" value="DNA topoisomerase 2"/>
    <property type="match status" value="1"/>
</dbReference>
<keyword evidence="4" id="KW-0799">Topoisomerase</keyword>
<dbReference type="SMART" id="SM00433">
    <property type="entry name" value="TOP2c"/>
    <property type="match status" value="1"/>
</dbReference>
<dbReference type="GO" id="GO:0003677">
    <property type="term" value="F:DNA binding"/>
    <property type="evidence" value="ECO:0007669"/>
    <property type="project" value="UniProtKB-KW"/>
</dbReference>
<evidence type="ECO:0000256" key="2">
    <source>
        <dbReference type="ARBA" id="ARBA00001946"/>
    </source>
</evidence>
<evidence type="ECO:0000259" key="7">
    <source>
        <dbReference type="Pfam" id="PF02518"/>
    </source>
</evidence>
<dbReference type="EC" id="5.6.2.2" evidence="3"/>
<comment type="catalytic activity">
    <reaction evidence="1">
        <text>ATP-dependent breakage, passage and rejoining of double-stranded DNA.</text>
        <dbReference type="EC" id="5.6.2.2"/>
    </reaction>
</comment>
<dbReference type="InterPro" id="IPR001241">
    <property type="entry name" value="Topo_IIA"/>
</dbReference>
<proteinExistence type="predicted"/>
<organism evidence="8">
    <name type="scientific">Brugia malayi</name>
    <name type="common">Filarial nematode worm</name>
    <dbReference type="NCBI Taxonomy" id="6279"/>
    <lineage>
        <taxon>Eukaryota</taxon>
        <taxon>Metazoa</taxon>
        <taxon>Ecdysozoa</taxon>
        <taxon>Nematoda</taxon>
        <taxon>Chromadorea</taxon>
        <taxon>Rhabditida</taxon>
        <taxon>Spirurina</taxon>
        <taxon>Spiruromorpha</taxon>
        <taxon>Filarioidea</taxon>
        <taxon>Onchocercidae</taxon>
        <taxon>Brugia</taxon>
    </lineage>
</organism>
<dbReference type="InterPro" id="IPR036890">
    <property type="entry name" value="HATPase_C_sf"/>
</dbReference>
<accession>A0A1U7F1S0</accession>
<dbReference type="EMBL" id="LN857006">
    <property type="protein sequence ID" value="CDP99048.1"/>
    <property type="molecule type" value="Genomic_DNA"/>
</dbReference>
<comment type="cofactor">
    <cofactor evidence="2">
        <name>Mg(2+)</name>
        <dbReference type="ChEBI" id="CHEBI:18420"/>
    </cofactor>
</comment>
<evidence type="ECO:0000256" key="3">
    <source>
        <dbReference type="ARBA" id="ARBA00012895"/>
    </source>
</evidence>
<protein>
    <recommendedName>
        <fullName evidence="3">DNA topoisomerase (ATP-hydrolyzing)</fullName>
        <ecNumber evidence="3">5.6.2.2</ecNumber>
    </recommendedName>
</protein>
<dbReference type="PANTHER" id="PTHR10169">
    <property type="entry name" value="DNA TOPOISOMERASE/GYRASE"/>
    <property type="match status" value="1"/>
</dbReference>
<dbReference type="PANTHER" id="PTHR10169:SF38">
    <property type="entry name" value="DNA TOPOISOMERASE 2"/>
    <property type="match status" value="1"/>
</dbReference>
<reference evidence="8" key="1">
    <citation type="journal article" date="2007" name="Science">
        <title>Draft genome of the filarial nematode parasite Brugia malayi.</title>
        <authorList>
            <person name="Ghedin E."/>
            <person name="Wang S."/>
            <person name="Spiro D."/>
            <person name="Caler E."/>
            <person name="Zhao Q."/>
            <person name="Crabtree J."/>
            <person name="Allen J.E."/>
            <person name="Delcher A.L."/>
            <person name="Guiliano D.B."/>
            <person name="Miranda-Saavedra D."/>
            <person name="Angiuoli S.V."/>
            <person name="Creasy T."/>
            <person name="Amedeo P."/>
            <person name="Haas B."/>
            <person name="El-Sayed N.M."/>
            <person name="Wortman J.R."/>
            <person name="Feldblyum T."/>
            <person name="Tallon L."/>
            <person name="Schatz M."/>
            <person name="Shumway M."/>
            <person name="Koo H."/>
            <person name="Salzberg S.L."/>
            <person name="Schobel S."/>
            <person name="Pertea M."/>
            <person name="Pop M."/>
            <person name="White O."/>
            <person name="Barton G.J."/>
            <person name="Carlow C.K."/>
            <person name="Crawford M.J."/>
            <person name="Daub J."/>
            <person name="Dimmic M.W."/>
            <person name="Estes C.F."/>
            <person name="Foster J.M."/>
            <person name="Ganatra M."/>
            <person name="Gregory W.F."/>
            <person name="Johnson N.M."/>
            <person name="Jin J."/>
            <person name="Komuniecki R."/>
            <person name="Korf I."/>
            <person name="Kumar S."/>
            <person name="Laney S."/>
            <person name="Li B.W."/>
            <person name="Li W."/>
            <person name="Lindblom T.H."/>
            <person name="Lustigman S."/>
            <person name="Ma D."/>
            <person name="Maina C.V."/>
            <person name="Martin D.M."/>
            <person name="McCarter J.P."/>
            <person name="McReynolds L."/>
            <person name="Mitreva M."/>
            <person name="Nutman T.B."/>
            <person name="Parkinson J."/>
            <person name="Peregrin-Alvarez J.M."/>
            <person name="Poole C."/>
            <person name="Ren Q."/>
            <person name="Saunders L."/>
            <person name="Sluder A.E."/>
            <person name="Smith K."/>
            <person name="Stanke M."/>
            <person name="Unnasch T.R."/>
            <person name="Ware J."/>
            <person name="Wei A.D."/>
            <person name="Weil G."/>
            <person name="Williams D.J."/>
            <person name="Zhang Y."/>
            <person name="Williams S.A."/>
            <person name="Fraser-Liggett C."/>
            <person name="Slatko B."/>
            <person name="Blaxter M.L."/>
            <person name="Scott A.L."/>
        </authorList>
    </citation>
    <scope>NUCLEOTIDE SEQUENCE</scope>
    <source>
        <strain evidence="8">FR3</strain>
    </source>
</reference>
<evidence type="ECO:0000256" key="4">
    <source>
        <dbReference type="ARBA" id="ARBA00023029"/>
    </source>
</evidence>
<dbReference type="SUPFAM" id="SSF55874">
    <property type="entry name" value="ATPase domain of HSP90 chaperone/DNA topoisomerase II/histidine kinase"/>
    <property type="match status" value="1"/>
</dbReference>
<sequence length="303" mass="34799">MEYVQRIFRITSKQPFDISKKNLYRGISSEYYKRSLFRCYQRFVSSSTVLYEQQAITTKLAVEKYQRLTPLKHILYRPDSYIGPTFLSDEQPIYVYDDITKQILKKEARIVPGLLKIFDEILVNAADNKRRDPQMTTIAINIDKERNTISIWNNGRGIPVEIHPREGIYVPTMIFGTLFTSSNYDDSELKIVGGRNGFGAKLCNIFSTEFSVETCTKQSGLRFFQCWRNNMNDVDDPIISDASTNASDYTCVTFKPDLSKFKLSTLDEDTIQVMIRRIVDIAGTLDGVNVFLNGTKIEDSKTT</sequence>
<dbReference type="GO" id="GO:0005634">
    <property type="term" value="C:nucleus"/>
    <property type="evidence" value="ECO:0007669"/>
    <property type="project" value="TreeGrafter"/>
</dbReference>
<evidence type="ECO:0000256" key="1">
    <source>
        <dbReference type="ARBA" id="ARBA00000185"/>
    </source>
</evidence>
<keyword evidence="6" id="KW-0413">Isomerase</keyword>
<evidence type="ECO:0000313" key="8">
    <source>
        <dbReference type="EMBL" id="CDP99048.1"/>
    </source>
</evidence>
<feature type="domain" description="Histidine kinase/HSP90-like ATPase" evidence="7">
    <location>
        <begin position="113"/>
        <end position="211"/>
    </location>
</feature>
<gene>
    <name evidence="8" type="primary">Bm5217</name>
    <name evidence="8" type="ORF">BM_Bm5217</name>
</gene>
<dbReference type="InterPro" id="IPR003594">
    <property type="entry name" value="HATPase_dom"/>
</dbReference>
<dbReference type="PRINTS" id="PR00418">
    <property type="entry name" value="TPI2FAMILY"/>
</dbReference>
<dbReference type="GO" id="GO:0005524">
    <property type="term" value="F:ATP binding"/>
    <property type="evidence" value="ECO:0007669"/>
    <property type="project" value="InterPro"/>
</dbReference>
<evidence type="ECO:0000256" key="6">
    <source>
        <dbReference type="ARBA" id="ARBA00023235"/>
    </source>
</evidence>
<dbReference type="Pfam" id="PF02518">
    <property type="entry name" value="HATPase_c"/>
    <property type="match status" value="1"/>
</dbReference>
<reference evidence="8" key="2">
    <citation type="submission" date="2012-12" db="EMBL/GenBank/DDBJ databases">
        <authorList>
            <consortium name="WormBase Consortium"/>
            <person name="Ghedin E."/>
            <person name="Paulini M."/>
        </authorList>
    </citation>
    <scope>NUCLEOTIDE SEQUENCE</scope>
    <source>
        <strain evidence="8">FR3</strain>
    </source>
</reference>
<dbReference type="GO" id="GO:0003918">
    <property type="term" value="F:DNA topoisomerase type II (double strand cut, ATP-hydrolyzing) activity"/>
    <property type="evidence" value="ECO:0007669"/>
    <property type="project" value="UniProtKB-EC"/>
</dbReference>
<keyword evidence="5" id="KW-0238">DNA-binding</keyword>
<dbReference type="GO" id="GO:0006265">
    <property type="term" value="P:DNA topological change"/>
    <property type="evidence" value="ECO:0007669"/>
    <property type="project" value="InterPro"/>
</dbReference>
<dbReference type="AlphaFoldDB" id="A0A1U7F1S0"/>
<dbReference type="GO" id="GO:0000712">
    <property type="term" value="P:resolution of meiotic recombination intermediates"/>
    <property type="evidence" value="ECO:0007669"/>
    <property type="project" value="TreeGrafter"/>
</dbReference>